<evidence type="ECO:0000256" key="2">
    <source>
        <dbReference type="ARBA" id="ARBA00022475"/>
    </source>
</evidence>
<dbReference type="GO" id="GO:0009252">
    <property type="term" value="P:peptidoglycan biosynthetic process"/>
    <property type="evidence" value="ECO:0007669"/>
    <property type="project" value="UniProtKB-KW"/>
</dbReference>
<feature type="transmembrane region" description="Helical" evidence="10">
    <location>
        <begin position="421"/>
        <end position="439"/>
    </location>
</feature>
<reference evidence="11 12" key="1">
    <citation type="submission" date="2019-09" db="EMBL/GenBank/DDBJ databases">
        <title>Draft Whole-Genome sequence of Blastochloris sulfoviridis DSM 729.</title>
        <authorList>
            <person name="Meyer T.E."/>
            <person name="Kyndt J.A."/>
        </authorList>
    </citation>
    <scope>NUCLEOTIDE SEQUENCE [LARGE SCALE GENOMIC DNA]</scope>
    <source>
        <strain evidence="11 12">DSM 729</strain>
    </source>
</reference>
<keyword evidence="4" id="KW-0133">Cell shape</keyword>
<dbReference type="AlphaFoldDB" id="A0A5M6HQN0"/>
<accession>A0A5M6HQN0</accession>
<feature type="transmembrane region" description="Helical" evidence="10">
    <location>
        <begin position="333"/>
        <end position="352"/>
    </location>
</feature>
<keyword evidence="12" id="KW-1185">Reference proteome</keyword>
<protein>
    <submittedName>
        <fullName evidence="11">Lipopolysaccharide biosynthesis protein</fullName>
    </submittedName>
</protein>
<feature type="transmembrane region" description="Helical" evidence="10">
    <location>
        <begin position="288"/>
        <end position="312"/>
    </location>
</feature>
<evidence type="ECO:0000256" key="5">
    <source>
        <dbReference type="ARBA" id="ARBA00022984"/>
    </source>
</evidence>
<evidence type="ECO:0000313" key="12">
    <source>
        <dbReference type="Proteomes" id="UP000323886"/>
    </source>
</evidence>
<keyword evidence="2" id="KW-1003">Cell membrane</keyword>
<dbReference type="Proteomes" id="UP000323886">
    <property type="component" value="Unassembled WGS sequence"/>
</dbReference>
<sequence>MAAVDEDGSRPPMAGGGWRARAAGLIERVTAAGAGRAAATAFLIRVASAVLAYAMQIVLARWMGRSEFGIYVYVWTWTLVIGDLAHFGLAYSVQRFIPEYTQAQAHDRLRGLLRAAPWFVFLASTAVAALGVAGVHAFAPWIEGAEIIPFYLAFATLPFYALNNLVDGIARTYNWVNLALVPPYILRPLLIMLVALAAPLAGFAPDAASGMGAALIATWLTTTVQLVVLRHRLARVVEPGPRAYDPRHWAKVSAPILLVFGFYSLFIYTDVIVLQLLRPSAEVATYFAAVKTLAPVAFISFAVLAAVAHRFAEHHVSGAIDAQRQLLAQSVRGTFWLSVGAIAVLLPLGWPMLRLFGPGFEDGYPLLFILAAGLIIRASVGPAERLLNMAGEQQRCTLIYAAAFAANLAACLALIPTWHMYGAAMAVCIGMTVEAALLYRTVRQRLGLHAFVFFAPKASS</sequence>
<dbReference type="PANTHER" id="PTHR30250:SF11">
    <property type="entry name" value="O-ANTIGEN TRANSPORTER-RELATED"/>
    <property type="match status" value="1"/>
</dbReference>
<name>A0A5M6HQN0_9HYPH</name>
<dbReference type="GO" id="GO:0008360">
    <property type="term" value="P:regulation of cell shape"/>
    <property type="evidence" value="ECO:0007669"/>
    <property type="project" value="UniProtKB-KW"/>
</dbReference>
<evidence type="ECO:0000256" key="9">
    <source>
        <dbReference type="ARBA" id="ARBA00061532"/>
    </source>
</evidence>
<dbReference type="OrthoDB" id="9800982at2"/>
<feature type="transmembrane region" description="Helical" evidence="10">
    <location>
        <begin position="148"/>
        <end position="166"/>
    </location>
</feature>
<comment type="caution">
    <text evidence="11">The sequence shown here is derived from an EMBL/GenBank/DDBJ whole genome shotgun (WGS) entry which is preliminary data.</text>
</comment>
<dbReference type="Pfam" id="PF03023">
    <property type="entry name" value="MurJ"/>
    <property type="match status" value="1"/>
</dbReference>
<organism evidence="11 12">
    <name type="scientific">Blastochloris sulfoviridis</name>
    <dbReference type="NCBI Taxonomy" id="50712"/>
    <lineage>
        <taxon>Bacteria</taxon>
        <taxon>Pseudomonadati</taxon>
        <taxon>Pseudomonadota</taxon>
        <taxon>Alphaproteobacteria</taxon>
        <taxon>Hyphomicrobiales</taxon>
        <taxon>Blastochloridaceae</taxon>
        <taxon>Blastochloris</taxon>
    </lineage>
</organism>
<keyword evidence="6 10" id="KW-1133">Transmembrane helix</keyword>
<evidence type="ECO:0000256" key="6">
    <source>
        <dbReference type="ARBA" id="ARBA00022989"/>
    </source>
</evidence>
<comment type="subcellular location">
    <subcellularLocation>
        <location evidence="1">Cell membrane</location>
        <topology evidence="1">Multi-pass membrane protein</topology>
    </subcellularLocation>
</comment>
<feature type="transmembrane region" description="Helical" evidence="10">
    <location>
        <begin position="364"/>
        <end position="383"/>
    </location>
</feature>
<gene>
    <name evidence="11" type="ORF">F1193_13730</name>
</gene>
<evidence type="ECO:0000313" key="11">
    <source>
        <dbReference type="EMBL" id="KAA5598173.1"/>
    </source>
</evidence>
<dbReference type="InterPro" id="IPR050833">
    <property type="entry name" value="Poly_Biosynth_Transport"/>
</dbReference>
<feature type="transmembrane region" description="Helical" evidence="10">
    <location>
        <begin position="249"/>
        <end position="268"/>
    </location>
</feature>
<dbReference type="GO" id="GO:0005886">
    <property type="term" value="C:plasma membrane"/>
    <property type="evidence" value="ECO:0007669"/>
    <property type="project" value="UniProtKB-SubCell"/>
</dbReference>
<keyword evidence="3 10" id="KW-0812">Transmembrane</keyword>
<feature type="transmembrane region" description="Helical" evidence="10">
    <location>
        <begin position="118"/>
        <end position="142"/>
    </location>
</feature>
<comment type="function">
    <text evidence="8">Involved in peptidoglycan biosynthesis. Transports lipid-linked peptidoglycan precursors from the inner to the outer leaflet of the cytoplasmic membrane.</text>
</comment>
<evidence type="ECO:0000256" key="8">
    <source>
        <dbReference type="ARBA" id="ARBA00060041"/>
    </source>
</evidence>
<evidence type="ECO:0000256" key="1">
    <source>
        <dbReference type="ARBA" id="ARBA00004651"/>
    </source>
</evidence>
<evidence type="ECO:0000256" key="4">
    <source>
        <dbReference type="ARBA" id="ARBA00022960"/>
    </source>
</evidence>
<evidence type="ECO:0000256" key="3">
    <source>
        <dbReference type="ARBA" id="ARBA00022692"/>
    </source>
</evidence>
<evidence type="ECO:0000256" key="10">
    <source>
        <dbReference type="SAM" id="Phobius"/>
    </source>
</evidence>
<dbReference type="EMBL" id="VWPL01000030">
    <property type="protein sequence ID" value="KAA5598173.1"/>
    <property type="molecule type" value="Genomic_DNA"/>
</dbReference>
<evidence type="ECO:0000256" key="7">
    <source>
        <dbReference type="ARBA" id="ARBA00023136"/>
    </source>
</evidence>
<feature type="transmembrane region" description="Helical" evidence="10">
    <location>
        <begin position="207"/>
        <end position="229"/>
    </location>
</feature>
<keyword evidence="5" id="KW-0573">Peptidoglycan synthesis</keyword>
<feature type="transmembrane region" description="Helical" evidence="10">
    <location>
        <begin position="42"/>
        <end position="64"/>
    </location>
</feature>
<comment type="similarity">
    <text evidence="9">Belongs to the MurJ/MviN family.</text>
</comment>
<proteinExistence type="inferred from homology"/>
<dbReference type="InterPro" id="IPR004268">
    <property type="entry name" value="MurJ"/>
</dbReference>
<feature type="transmembrane region" description="Helical" evidence="10">
    <location>
        <begin position="178"/>
        <end position="201"/>
    </location>
</feature>
<feature type="transmembrane region" description="Helical" evidence="10">
    <location>
        <begin position="395"/>
        <end position="415"/>
    </location>
</feature>
<dbReference type="PANTHER" id="PTHR30250">
    <property type="entry name" value="PST FAMILY PREDICTED COLANIC ACID TRANSPORTER"/>
    <property type="match status" value="1"/>
</dbReference>
<keyword evidence="7 10" id="KW-0472">Membrane</keyword>
<feature type="transmembrane region" description="Helical" evidence="10">
    <location>
        <begin position="70"/>
        <end position="91"/>
    </location>
</feature>